<gene>
    <name evidence="2" type="ORF">GGR22_000571</name>
</gene>
<comment type="caution">
    <text evidence="2">The sequence shown here is derived from an EMBL/GenBank/DDBJ whole genome shotgun (WGS) entry which is preliminary data.</text>
</comment>
<accession>A0ABR6DL94</accession>
<proteinExistence type="predicted"/>
<sequence length="88" mass="9820">MLKFNLFQKFMLVYCVSIAIASCSADESLTTDVSPQNQVLSRTNEDDLLKEANSILENQLKLKGINVKSSITKIDNAKPPIMNIMSQK</sequence>
<evidence type="ECO:0000313" key="3">
    <source>
        <dbReference type="Proteomes" id="UP000555003"/>
    </source>
</evidence>
<dbReference type="Proteomes" id="UP000555003">
    <property type="component" value="Unassembled WGS sequence"/>
</dbReference>
<keyword evidence="3" id="KW-1185">Reference proteome</keyword>
<dbReference type="RefSeq" id="WP_182492486.1">
    <property type="nucleotide sequence ID" value="NZ_JACJIS010000001.1"/>
</dbReference>
<evidence type="ECO:0000313" key="2">
    <source>
        <dbReference type="EMBL" id="MBA9072445.1"/>
    </source>
</evidence>
<dbReference type="PROSITE" id="PS51257">
    <property type="entry name" value="PROKAR_LIPOPROTEIN"/>
    <property type="match status" value="1"/>
</dbReference>
<evidence type="ECO:0000256" key="1">
    <source>
        <dbReference type="SAM" id="SignalP"/>
    </source>
</evidence>
<keyword evidence="1" id="KW-0732">Signal</keyword>
<name>A0ABR6DL94_9FLAO</name>
<protein>
    <recommendedName>
        <fullName evidence="4">DUF4136 domain-containing protein</fullName>
    </recommendedName>
</protein>
<organism evidence="2 3">
    <name type="scientific">Flavobacterium gossypii</name>
    <dbReference type="NCBI Taxonomy" id="1646119"/>
    <lineage>
        <taxon>Bacteria</taxon>
        <taxon>Pseudomonadati</taxon>
        <taxon>Bacteroidota</taxon>
        <taxon>Flavobacteriia</taxon>
        <taxon>Flavobacteriales</taxon>
        <taxon>Flavobacteriaceae</taxon>
        <taxon>Flavobacterium</taxon>
    </lineage>
</organism>
<reference evidence="2 3" key="1">
    <citation type="submission" date="2020-08" db="EMBL/GenBank/DDBJ databases">
        <title>Genomic Encyclopedia of Type Strains, Phase IV (KMG-IV): sequencing the most valuable type-strain genomes for metagenomic binning, comparative biology and taxonomic classification.</title>
        <authorList>
            <person name="Goeker M."/>
        </authorList>
    </citation>
    <scope>NUCLEOTIDE SEQUENCE [LARGE SCALE GENOMIC DNA]</scope>
    <source>
        <strain evidence="2 3">DSM 100397</strain>
    </source>
</reference>
<evidence type="ECO:0008006" key="4">
    <source>
        <dbReference type="Google" id="ProtNLM"/>
    </source>
</evidence>
<feature type="chain" id="PRO_5045989215" description="DUF4136 domain-containing protein" evidence="1">
    <location>
        <begin position="22"/>
        <end position="88"/>
    </location>
</feature>
<feature type="signal peptide" evidence="1">
    <location>
        <begin position="1"/>
        <end position="21"/>
    </location>
</feature>
<dbReference type="EMBL" id="JACJIS010000001">
    <property type="protein sequence ID" value="MBA9072445.1"/>
    <property type="molecule type" value="Genomic_DNA"/>
</dbReference>